<gene>
    <name evidence="3" type="ORF">GCM10009850_087630</name>
</gene>
<protein>
    <recommendedName>
        <fullName evidence="2">RAMA domain-containing protein</fullName>
    </recommendedName>
</protein>
<keyword evidence="4" id="KW-1185">Reference proteome</keyword>
<dbReference type="InterPro" id="IPR040843">
    <property type="entry name" value="RAMA"/>
</dbReference>
<evidence type="ECO:0000259" key="2">
    <source>
        <dbReference type="Pfam" id="PF18755"/>
    </source>
</evidence>
<comment type="caution">
    <text evidence="3">The sequence shown here is derived from an EMBL/GenBank/DDBJ whole genome shotgun (WGS) entry which is preliminary data.</text>
</comment>
<accession>A0ABN3CV18</accession>
<dbReference type="EMBL" id="BAAAQX010000032">
    <property type="protein sequence ID" value="GAA2213301.1"/>
    <property type="molecule type" value="Genomic_DNA"/>
</dbReference>
<evidence type="ECO:0000313" key="3">
    <source>
        <dbReference type="EMBL" id="GAA2213301.1"/>
    </source>
</evidence>
<evidence type="ECO:0000256" key="1">
    <source>
        <dbReference type="SAM" id="MobiDB-lite"/>
    </source>
</evidence>
<evidence type="ECO:0000313" key="4">
    <source>
        <dbReference type="Proteomes" id="UP001499843"/>
    </source>
</evidence>
<reference evidence="3 4" key="1">
    <citation type="journal article" date="2019" name="Int. J. Syst. Evol. Microbiol.">
        <title>The Global Catalogue of Microorganisms (GCM) 10K type strain sequencing project: providing services to taxonomists for standard genome sequencing and annotation.</title>
        <authorList>
            <consortium name="The Broad Institute Genomics Platform"/>
            <consortium name="The Broad Institute Genome Sequencing Center for Infectious Disease"/>
            <person name="Wu L."/>
            <person name="Ma J."/>
        </authorList>
    </citation>
    <scope>NUCLEOTIDE SEQUENCE [LARGE SCALE GENOMIC DNA]</scope>
    <source>
        <strain evidence="3 4">JCM 16114</strain>
    </source>
</reference>
<proteinExistence type="predicted"/>
<organism evidence="3 4">
    <name type="scientific">Nonomuraea monospora</name>
    <dbReference type="NCBI Taxonomy" id="568818"/>
    <lineage>
        <taxon>Bacteria</taxon>
        <taxon>Bacillati</taxon>
        <taxon>Actinomycetota</taxon>
        <taxon>Actinomycetes</taxon>
        <taxon>Streptosporangiales</taxon>
        <taxon>Streptosporangiaceae</taxon>
        <taxon>Nonomuraea</taxon>
    </lineage>
</organism>
<dbReference type="Proteomes" id="UP001499843">
    <property type="component" value="Unassembled WGS sequence"/>
</dbReference>
<feature type="domain" description="RAMA" evidence="2">
    <location>
        <begin position="224"/>
        <end position="325"/>
    </location>
</feature>
<dbReference type="Pfam" id="PF18755">
    <property type="entry name" value="RAMA"/>
    <property type="match status" value="1"/>
</dbReference>
<name>A0ABN3CV18_9ACTN</name>
<feature type="region of interest" description="Disordered" evidence="1">
    <location>
        <begin position="201"/>
        <end position="232"/>
    </location>
</feature>
<sequence length="331" mass="36589">MDSLLCGKISSGLTIQETPAMDLPNAAYAPFTIWMPQGMGGPIEVRSDYSVIHMAVVERAHATKLPRTWSVTGAYILLDRPDALGRWGAYVGMAAPGTLSNRLREHLRARDHWYRAVLIRRNTDEPFHTSQAGWLEGHLYDLLAGKPHIRLHNGKRPQDLTLSAKDQAGMQTCVPPIITLLHAVSHHIDPDLAILSHSPHVDQIQPHHDPPSERPLAQAAPKRTGNERQPAKRYRSSITVLDLIQAGLVAPGAKLVANSSKHPGSAIIAADGWILYEGQRSRSLSTSANDLTGTSQNGWDFWKVETLNGWVKIGHLRHQLEQQRASDSQRP</sequence>